<dbReference type="GO" id="GO:0005524">
    <property type="term" value="F:ATP binding"/>
    <property type="evidence" value="ECO:0007669"/>
    <property type="project" value="UniProtKB-KW"/>
</dbReference>
<keyword evidence="8" id="KW-1185">Reference proteome</keyword>
<organism evidence="7 8">
    <name type="scientific">Oleomonas cavernae</name>
    <dbReference type="NCBI Taxonomy" id="2320859"/>
    <lineage>
        <taxon>Bacteria</taxon>
        <taxon>Pseudomonadati</taxon>
        <taxon>Pseudomonadota</taxon>
        <taxon>Alphaproteobacteria</taxon>
        <taxon>Acetobacterales</taxon>
        <taxon>Acetobacteraceae</taxon>
        <taxon>Oleomonas</taxon>
    </lineage>
</organism>
<dbReference type="PROSITE" id="PS50893">
    <property type="entry name" value="ABC_TRANSPORTER_2"/>
    <property type="match status" value="1"/>
</dbReference>
<evidence type="ECO:0000256" key="1">
    <source>
        <dbReference type="ARBA" id="ARBA00022448"/>
    </source>
</evidence>
<evidence type="ECO:0000256" key="3">
    <source>
        <dbReference type="ARBA" id="ARBA00022840"/>
    </source>
</evidence>
<evidence type="ECO:0000259" key="6">
    <source>
        <dbReference type="PROSITE" id="PS50893"/>
    </source>
</evidence>
<dbReference type="SUPFAM" id="SSF50331">
    <property type="entry name" value="MOP-like"/>
    <property type="match status" value="1"/>
</dbReference>
<dbReference type="Gene3D" id="3.40.50.300">
    <property type="entry name" value="P-loop containing nucleotide triphosphate hydrolases"/>
    <property type="match status" value="1"/>
</dbReference>
<dbReference type="GO" id="GO:0015419">
    <property type="term" value="F:ABC-type sulfate transporter activity"/>
    <property type="evidence" value="ECO:0007669"/>
    <property type="project" value="InterPro"/>
</dbReference>
<proteinExistence type="predicted"/>
<keyword evidence="4" id="KW-1278">Translocase</keyword>
<dbReference type="AlphaFoldDB" id="A0A418WC70"/>
<dbReference type="InterPro" id="IPR017871">
    <property type="entry name" value="ABC_transporter-like_CS"/>
</dbReference>
<evidence type="ECO:0000313" key="8">
    <source>
        <dbReference type="Proteomes" id="UP000284605"/>
    </source>
</evidence>
<dbReference type="GO" id="GO:0016887">
    <property type="term" value="F:ATP hydrolysis activity"/>
    <property type="evidence" value="ECO:0007669"/>
    <property type="project" value="InterPro"/>
</dbReference>
<dbReference type="InterPro" id="IPR005666">
    <property type="entry name" value="Sulph_transpt1"/>
</dbReference>
<evidence type="ECO:0000256" key="5">
    <source>
        <dbReference type="ARBA" id="ARBA00023032"/>
    </source>
</evidence>
<dbReference type="RefSeq" id="WP_119778195.1">
    <property type="nucleotide sequence ID" value="NZ_QYUK01000011.1"/>
</dbReference>
<dbReference type="Proteomes" id="UP000284605">
    <property type="component" value="Unassembled WGS sequence"/>
</dbReference>
<dbReference type="EMBL" id="QYUK01000011">
    <property type="protein sequence ID" value="RJF87556.1"/>
    <property type="molecule type" value="Genomic_DNA"/>
</dbReference>
<name>A0A418WC70_9PROT</name>
<dbReference type="CDD" id="cd03296">
    <property type="entry name" value="ABC_CysA_sulfate_importer"/>
    <property type="match status" value="1"/>
</dbReference>
<dbReference type="PANTHER" id="PTHR42781">
    <property type="entry name" value="SPERMIDINE/PUTRESCINE IMPORT ATP-BINDING PROTEIN POTA"/>
    <property type="match status" value="1"/>
</dbReference>
<accession>A0A418WC70</accession>
<keyword evidence="3 7" id="KW-0067">ATP-binding</keyword>
<dbReference type="InterPro" id="IPR008995">
    <property type="entry name" value="Mo/tungstate-bd_C_term_dom"/>
</dbReference>
<evidence type="ECO:0000313" key="7">
    <source>
        <dbReference type="EMBL" id="RJF87556.1"/>
    </source>
</evidence>
<protein>
    <submittedName>
        <fullName evidence="7">Sulfate ABC transporter ATP-binding protein</fullName>
    </submittedName>
</protein>
<evidence type="ECO:0000256" key="4">
    <source>
        <dbReference type="ARBA" id="ARBA00022967"/>
    </source>
</evidence>
<sequence>MGIEIQSVSKRFGTFDALRDVSLSVAGGEFLALLGPSGSGKTTLLRIIAGLEFADRGSVLFEGEDVSDRSVRQRHVGFVFQHYALFKHMTVSRNIAFGLEVRPRSTRPSRGDIEGSVDRLLRLVQLEGLGGRYPTQLSGGQRQRVALARALAIEPRVLLLDEPFGALDAKVRKELRRWLRKLHDEMGITTVFVTHDQEEALELADRVVVMSKGKIEQVGQAQAVYDAPATPFVYDFLGNTNRLPAAVKGGVANVAGLLVPAPEIADGPGIAFVRPHEFDLKPSGSFGGIEGTIAHVFANGPILRIEINVPSLEITVEVEAMRHTLNGLTLERNTRVALAPVISECSPTSDRRPHHGAGAATGMICRDTLCSVFRRPLPDPDGPGRP</sequence>
<dbReference type="OrthoDB" id="9802264at2"/>
<dbReference type="Pfam" id="PF00005">
    <property type="entry name" value="ABC_tran"/>
    <property type="match status" value="1"/>
</dbReference>
<keyword evidence="2" id="KW-0547">Nucleotide-binding</keyword>
<dbReference type="PANTHER" id="PTHR42781:SF4">
    <property type="entry name" value="SPERMIDINE_PUTRESCINE IMPORT ATP-BINDING PROTEIN POTA"/>
    <property type="match status" value="1"/>
</dbReference>
<dbReference type="FunFam" id="3.40.50.300:FF:000227">
    <property type="entry name" value="Sulfate/thiosulfate import ATP-binding protein CysA"/>
    <property type="match status" value="1"/>
</dbReference>
<dbReference type="GO" id="GO:0043190">
    <property type="term" value="C:ATP-binding cassette (ABC) transporter complex"/>
    <property type="evidence" value="ECO:0007669"/>
    <property type="project" value="InterPro"/>
</dbReference>
<keyword evidence="5" id="KW-0764">Sulfate transport</keyword>
<comment type="caution">
    <text evidence="7">The sequence shown here is derived from an EMBL/GenBank/DDBJ whole genome shotgun (WGS) entry which is preliminary data.</text>
</comment>
<dbReference type="NCBIfam" id="TIGR00968">
    <property type="entry name" value="3a0106s01"/>
    <property type="match status" value="1"/>
</dbReference>
<feature type="domain" description="ABC transporter" evidence="6">
    <location>
        <begin position="3"/>
        <end position="237"/>
    </location>
</feature>
<dbReference type="SUPFAM" id="SSF52540">
    <property type="entry name" value="P-loop containing nucleoside triphosphate hydrolases"/>
    <property type="match status" value="1"/>
</dbReference>
<dbReference type="PROSITE" id="PS00211">
    <property type="entry name" value="ABC_TRANSPORTER_1"/>
    <property type="match status" value="1"/>
</dbReference>
<keyword evidence="1" id="KW-0813">Transport</keyword>
<dbReference type="InterPro" id="IPR003439">
    <property type="entry name" value="ABC_transporter-like_ATP-bd"/>
</dbReference>
<dbReference type="InterPro" id="IPR050093">
    <property type="entry name" value="ABC_SmlMolc_Importer"/>
</dbReference>
<evidence type="ECO:0000256" key="2">
    <source>
        <dbReference type="ARBA" id="ARBA00022741"/>
    </source>
</evidence>
<reference evidence="7 8" key="1">
    <citation type="submission" date="2018-09" db="EMBL/GenBank/DDBJ databases">
        <authorList>
            <person name="Zhu H."/>
        </authorList>
    </citation>
    <scope>NUCLEOTIDE SEQUENCE [LARGE SCALE GENOMIC DNA]</scope>
    <source>
        <strain evidence="7 8">K1W22B-8</strain>
    </source>
</reference>
<dbReference type="InterPro" id="IPR003593">
    <property type="entry name" value="AAA+_ATPase"/>
</dbReference>
<dbReference type="InterPro" id="IPR027417">
    <property type="entry name" value="P-loop_NTPase"/>
</dbReference>
<dbReference type="SMART" id="SM00382">
    <property type="entry name" value="AAA"/>
    <property type="match status" value="1"/>
</dbReference>
<gene>
    <name evidence="7" type="ORF">D3874_11430</name>
</gene>